<keyword evidence="3" id="KW-1185">Reference proteome</keyword>
<dbReference type="Proteomes" id="UP001176941">
    <property type="component" value="Unassembled WGS sequence"/>
</dbReference>
<evidence type="ECO:0000313" key="3">
    <source>
        <dbReference type="Proteomes" id="UP001176941"/>
    </source>
</evidence>
<keyword evidence="1" id="KW-0472">Membrane</keyword>
<comment type="caution">
    <text evidence="2">The sequence shown here is derived from an EMBL/GenBank/DDBJ whole genome shotgun (WGS) entry which is preliminary data.</text>
</comment>
<reference evidence="2" key="1">
    <citation type="submission" date="2023-04" db="EMBL/GenBank/DDBJ databases">
        <authorList>
            <consortium name="ELIXIR-Norway"/>
        </authorList>
    </citation>
    <scope>NUCLEOTIDE SEQUENCE [LARGE SCALE GENOMIC DNA]</scope>
</reference>
<evidence type="ECO:0000256" key="1">
    <source>
        <dbReference type="SAM" id="Phobius"/>
    </source>
</evidence>
<feature type="transmembrane region" description="Helical" evidence="1">
    <location>
        <begin position="67"/>
        <end position="90"/>
    </location>
</feature>
<sequence>MCASLSLLDAHTRTSLYFSACVAHVCTCLYADDHTLSACFRNLKVLLAVGSNVAVFAVDVYRERPPSALLVLLVSAAGVGGLLLVSHYALRRRRKGTSRAEPEGGFAMTRLAVIDGILQRRCGSEWRFHKAYRTFIMCERCYQASYAQLCAAKNSSKILGPKEDASLRAPLYIEQLMILLLSGVISAAEH</sequence>
<accession>A0ABN8XJU1</accession>
<gene>
    <name evidence="2" type="ORF">MRATA1EN1_LOCUS30757</name>
</gene>
<keyword evidence="1" id="KW-1133">Transmembrane helix</keyword>
<name>A0ABN8XJU1_RANTA</name>
<proteinExistence type="predicted"/>
<dbReference type="EMBL" id="CATKSN020000145">
    <property type="protein sequence ID" value="CAI9149139.1"/>
    <property type="molecule type" value="Genomic_DNA"/>
</dbReference>
<keyword evidence="1" id="KW-0812">Transmembrane</keyword>
<evidence type="ECO:0000313" key="2">
    <source>
        <dbReference type="EMBL" id="CAI9149139.1"/>
    </source>
</evidence>
<protein>
    <submittedName>
        <fullName evidence="2">Uncharacterized protein</fullName>
    </submittedName>
</protein>
<organism evidence="2 3">
    <name type="scientific">Rangifer tarandus platyrhynchus</name>
    <name type="common">Svalbard reindeer</name>
    <dbReference type="NCBI Taxonomy" id="3082113"/>
    <lineage>
        <taxon>Eukaryota</taxon>
        <taxon>Metazoa</taxon>
        <taxon>Chordata</taxon>
        <taxon>Craniata</taxon>
        <taxon>Vertebrata</taxon>
        <taxon>Euteleostomi</taxon>
        <taxon>Mammalia</taxon>
        <taxon>Eutheria</taxon>
        <taxon>Laurasiatheria</taxon>
        <taxon>Artiodactyla</taxon>
        <taxon>Ruminantia</taxon>
        <taxon>Pecora</taxon>
        <taxon>Cervidae</taxon>
        <taxon>Odocoileinae</taxon>
        <taxon>Rangifer</taxon>
    </lineage>
</organism>